<dbReference type="Pfam" id="PF04082">
    <property type="entry name" value="Fungal_trans"/>
    <property type="match status" value="1"/>
</dbReference>
<dbReference type="Pfam" id="PF00172">
    <property type="entry name" value="Zn_clus"/>
    <property type="match status" value="1"/>
</dbReference>
<feature type="compositionally biased region" description="Polar residues" evidence="3">
    <location>
        <begin position="1"/>
        <end position="16"/>
    </location>
</feature>
<keyword evidence="2" id="KW-0539">Nucleus</keyword>
<dbReference type="GO" id="GO:0008270">
    <property type="term" value="F:zinc ion binding"/>
    <property type="evidence" value="ECO:0007669"/>
    <property type="project" value="InterPro"/>
</dbReference>
<sequence>METNSPTLEATPTSQPGEDAVVAHNPRKRVHPSTGTTADPFDDPPPRALGSINYPKKRVSIACELCRSRKTRCDAKRPSCTFCWQMGLQCNYRRTVIASNQAQRASTSNEPQDDDVNIDHWQAVIARLDRIETLLEKTSSHWLGLLGSESPADPSIPSLELATPFSASRFPAGRVNHGHQQNGFSLVGLTLSGLSRLVGQQCPPPLYPLADDDDEAFLERHANPDEALCQSCHLTMADLSVTTRSFWRLQNSFARNVLPWCPLFDQKYCVDITTRTYETQFPDQGLETCLTLFVLALGALTRSEHHTEDGNSTTDFPGLDYFQVASNILGCDRSSRYGILSIQCRILMGLYCLYCLRPVQAFDAIHEASLGVLAIIQCKRRLEADTDLQRMSHRAYWACYLLEHELQAYISYSACLLQSHHDSVPLPLSDHDEPGMYWFLAEVAFRRILSNPHAGIGWNANTLHAPVVVEEIVSQMSLWYAHLPSQLKFPLGLSPILDPHKSFLRGQYYSINCVLSWSHVVRILTNQAHDEEDMNRDLQAASRSLEFSVLAIFSVESLVQDRHLLLLANLFGLYTQVMLLLCTYNEPALSAIQQPAQLEAIRKGRSLLSIWKSSAEIASYVDKIDNTMMAKAIQIYEHTNVSPSLTLPGLIRTNSTSRGHRPASTSGVPVDADMYLSGFPAS</sequence>
<organism evidence="5 6">
    <name type="scientific">Vermiconidia calcicola</name>
    <dbReference type="NCBI Taxonomy" id="1690605"/>
    <lineage>
        <taxon>Eukaryota</taxon>
        <taxon>Fungi</taxon>
        <taxon>Dikarya</taxon>
        <taxon>Ascomycota</taxon>
        <taxon>Pezizomycotina</taxon>
        <taxon>Dothideomycetes</taxon>
        <taxon>Dothideomycetidae</taxon>
        <taxon>Mycosphaerellales</taxon>
        <taxon>Extremaceae</taxon>
        <taxon>Vermiconidia</taxon>
    </lineage>
</organism>
<dbReference type="InterPro" id="IPR007219">
    <property type="entry name" value="XnlR_reg_dom"/>
</dbReference>
<evidence type="ECO:0000256" key="1">
    <source>
        <dbReference type="ARBA" id="ARBA00022723"/>
    </source>
</evidence>
<protein>
    <recommendedName>
        <fullName evidence="4">Zn(2)-C6 fungal-type domain-containing protein</fullName>
    </recommendedName>
</protein>
<dbReference type="CDD" id="cd00067">
    <property type="entry name" value="GAL4"/>
    <property type="match status" value="1"/>
</dbReference>
<dbReference type="PROSITE" id="PS50048">
    <property type="entry name" value="ZN2_CY6_FUNGAL_2"/>
    <property type="match status" value="1"/>
</dbReference>
<dbReference type="InterPro" id="IPR001138">
    <property type="entry name" value="Zn2Cys6_DnaBD"/>
</dbReference>
<dbReference type="SUPFAM" id="SSF57701">
    <property type="entry name" value="Zn2/Cys6 DNA-binding domain"/>
    <property type="match status" value="1"/>
</dbReference>
<dbReference type="AlphaFoldDB" id="A0AAV9Q9R0"/>
<gene>
    <name evidence="5" type="ORF">LTR25_004573</name>
</gene>
<keyword evidence="6" id="KW-1185">Reference proteome</keyword>
<comment type="caution">
    <text evidence="5">The sequence shown here is derived from an EMBL/GenBank/DDBJ whole genome shotgun (WGS) entry which is preliminary data.</text>
</comment>
<dbReference type="Gene3D" id="4.10.240.10">
    <property type="entry name" value="Zn(2)-C6 fungal-type DNA-binding domain"/>
    <property type="match status" value="1"/>
</dbReference>
<reference evidence="5 6" key="1">
    <citation type="submission" date="2023-06" db="EMBL/GenBank/DDBJ databases">
        <title>Black Yeasts Isolated from many extreme environments.</title>
        <authorList>
            <person name="Coleine C."/>
            <person name="Stajich J.E."/>
            <person name="Selbmann L."/>
        </authorList>
    </citation>
    <scope>NUCLEOTIDE SEQUENCE [LARGE SCALE GENOMIC DNA]</scope>
    <source>
        <strain evidence="5 6">CCFEE 5887</strain>
    </source>
</reference>
<feature type="domain" description="Zn(2)-C6 fungal-type" evidence="4">
    <location>
        <begin position="62"/>
        <end position="92"/>
    </location>
</feature>
<feature type="region of interest" description="Disordered" evidence="3">
    <location>
        <begin position="1"/>
        <end position="50"/>
    </location>
</feature>
<evidence type="ECO:0000313" key="6">
    <source>
        <dbReference type="Proteomes" id="UP001345827"/>
    </source>
</evidence>
<dbReference type="InterPro" id="IPR053181">
    <property type="entry name" value="EcdB-like_regulator"/>
</dbReference>
<evidence type="ECO:0000259" key="4">
    <source>
        <dbReference type="PROSITE" id="PS50048"/>
    </source>
</evidence>
<dbReference type="Proteomes" id="UP001345827">
    <property type="component" value="Unassembled WGS sequence"/>
</dbReference>
<dbReference type="EMBL" id="JAXLQG010000007">
    <property type="protein sequence ID" value="KAK5537322.1"/>
    <property type="molecule type" value="Genomic_DNA"/>
</dbReference>
<name>A0AAV9Q9R0_9PEZI</name>
<dbReference type="InterPro" id="IPR036864">
    <property type="entry name" value="Zn2-C6_fun-type_DNA-bd_sf"/>
</dbReference>
<dbReference type="GO" id="GO:0000981">
    <property type="term" value="F:DNA-binding transcription factor activity, RNA polymerase II-specific"/>
    <property type="evidence" value="ECO:0007669"/>
    <property type="project" value="InterPro"/>
</dbReference>
<accession>A0AAV9Q9R0</accession>
<proteinExistence type="predicted"/>
<evidence type="ECO:0000256" key="2">
    <source>
        <dbReference type="ARBA" id="ARBA00023242"/>
    </source>
</evidence>
<dbReference type="SMART" id="SM00066">
    <property type="entry name" value="GAL4"/>
    <property type="match status" value="1"/>
</dbReference>
<dbReference type="GO" id="GO:0003677">
    <property type="term" value="F:DNA binding"/>
    <property type="evidence" value="ECO:0007669"/>
    <property type="project" value="InterPro"/>
</dbReference>
<dbReference type="PANTHER" id="PTHR47785">
    <property type="entry name" value="ZN(II)2CYS6 TRANSCRIPTION FACTOR (EUROFUNG)-RELATED-RELATED"/>
    <property type="match status" value="1"/>
</dbReference>
<keyword evidence="1" id="KW-0479">Metal-binding</keyword>
<dbReference type="GO" id="GO:0006351">
    <property type="term" value="P:DNA-templated transcription"/>
    <property type="evidence" value="ECO:0007669"/>
    <property type="project" value="InterPro"/>
</dbReference>
<dbReference type="PROSITE" id="PS00463">
    <property type="entry name" value="ZN2_CY6_FUNGAL_1"/>
    <property type="match status" value="1"/>
</dbReference>
<evidence type="ECO:0000313" key="5">
    <source>
        <dbReference type="EMBL" id="KAK5537322.1"/>
    </source>
</evidence>
<dbReference type="CDD" id="cd12148">
    <property type="entry name" value="fungal_TF_MHR"/>
    <property type="match status" value="1"/>
</dbReference>
<evidence type="ECO:0000256" key="3">
    <source>
        <dbReference type="SAM" id="MobiDB-lite"/>
    </source>
</evidence>